<feature type="compositionally biased region" description="Basic and acidic residues" evidence="1">
    <location>
        <begin position="42"/>
        <end position="60"/>
    </location>
</feature>
<dbReference type="HOGENOM" id="CLU_677290_0_0_11"/>
<comment type="caution">
    <text evidence="3">The sequence shown here is derived from an EMBL/GenBank/DDBJ whole genome shotgun (WGS) entry which is preliminary data.</text>
</comment>
<accession>K9EH06</accession>
<sequence>MLLKSGEAEHETPHSKIPPDSHGIIPPDLQPKIPSFLSGTSRLDDSRQRPTADLPKRGFEEPIAQEVPESEAVSVPPSLAAWIRAQRGEIIADLSGELCECFVLRIRTEASGDVVAKIPGKFRYPVERELRARPYLEGLINERLAPREVFADSSQAVIVYDFVPGEAASKATAHLSAEKIPRIFRQAGYALARLHQAATRPSNGYEKAQVCRTLARIAEIEDSAFSTLRREHSELLSQAREELGAYQPRDLPLVPSHGDYRADNWIVGEGGELRVIDFGRFGFRPALADFMPLARSEWPKNSLLRDVFLEGYASGGAGHGTIGGIIAEGRGGWWRVSNICDVLGNLWFEVRGASARLQAEDSDKRTAERSSEATRQAHPHAQADLQLDAQAELQAGFTALARALGF</sequence>
<dbReference type="AlphaFoldDB" id="K9EH06"/>
<dbReference type="eggNOG" id="COG0510">
    <property type="taxonomic scope" value="Bacteria"/>
</dbReference>
<dbReference type="EMBL" id="AGWL01000002">
    <property type="protein sequence ID" value="EKU95908.1"/>
    <property type="molecule type" value="Genomic_DNA"/>
</dbReference>
<dbReference type="Pfam" id="PF01636">
    <property type="entry name" value="APH"/>
    <property type="match status" value="1"/>
</dbReference>
<name>K9EH06_9ACTO</name>
<dbReference type="Gene3D" id="3.90.1200.10">
    <property type="match status" value="1"/>
</dbReference>
<evidence type="ECO:0000313" key="4">
    <source>
        <dbReference type="Proteomes" id="UP000009888"/>
    </source>
</evidence>
<organism evidence="3 4">
    <name type="scientific">Actinobaculum massiliense ACS-171-V-Col2</name>
    <dbReference type="NCBI Taxonomy" id="883066"/>
    <lineage>
        <taxon>Bacteria</taxon>
        <taxon>Bacillati</taxon>
        <taxon>Actinomycetota</taxon>
        <taxon>Actinomycetes</taxon>
        <taxon>Actinomycetales</taxon>
        <taxon>Actinomycetaceae</taxon>
        <taxon>Actinobaculum</taxon>
    </lineage>
</organism>
<feature type="domain" description="Aminoglycoside phosphotransferase" evidence="2">
    <location>
        <begin position="106"/>
        <end position="313"/>
    </location>
</feature>
<feature type="compositionally biased region" description="Basic and acidic residues" evidence="1">
    <location>
        <begin position="1"/>
        <end position="19"/>
    </location>
</feature>
<dbReference type="PATRIC" id="fig|883066.3.peg.715"/>
<evidence type="ECO:0000259" key="2">
    <source>
        <dbReference type="Pfam" id="PF01636"/>
    </source>
</evidence>
<evidence type="ECO:0000256" key="1">
    <source>
        <dbReference type="SAM" id="MobiDB-lite"/>
    </source>
</evidence>
<dbReference type="Proteomes" id="UP000009888">
    <property type="component" value="Unassembled WGS sequence"/>
</dbReference>
<protein>
    <recommendedName>
        <fullName evidence="2">Aminoglycoside phosphotransferase domain-containing protein</fullName>
    </recommendedName>
</protein>
<feature type="region of interest" description="Disordered" evidence="1">
    <location>
        <begin position="359"/>
        <end position="381"/>
    </location>
</feature>
<feature type="region of interest" description="Disordered" evidence="1">
    <location>
        <begin position="1"/>
        <end position="61"/>
    </location>
</feature>
<proteinExistence type="predicted"/>
<reference evidence="3 4" key="1">
    <citation type="submission" date="2012-09" db="EMBL/GenBank/DDBJ databases">
        <title>The Genome Sequence of Actinobaculum massiliae ACS-171-V-COL2.</title>
        <authorList>
            <consortium name="The Broad Institute Genome Sequencing Platform"/>
            <person name="Earl A."/>
            <person name="Ward D."/>
            <person name="Feldgarden M."/>
            <person name="Gevers D."/>
            <person name="Saerens B."/>
            <person name="Vaneechoutte M."/>
            <person name="Walker B."/>
            <person name="Young S.K."/>
            <person name="Zeng Q."/>
            <person name="Gargeya S."/>
            <person name="Fitzgerald M."/>
            <person name="Haas B."/>
            <person name="Abouelleil A."/>
            <person name="Alvarado L."/>
            <person name="Arachchi H.M."/>
            <person name="Berlin A."/>
            <person name="Chapman S.B."/>
            <person name="Goldberg J."/>
            <person name="Griggs A."/>
            <person name="Gujja S."/>
            <person name="Hansen M."/>
            <person name="Howarth C."/>
            <person name="Imamovic A."/>
            <person name="Larimer J."/>
            <person name="McCowen C."/>
            <person name="Montmayeur A."/>
            <person name="Murphy C."/>
            <person name="Neiman D."/>
            <person name="Pearson M."/>
            <person name="Priest M."/>
            <person name="Roberts A."/>
            <person name="Saif S."/>
            <person name="Shea T."/>
            <person name="Sisk P."/>
            <person name="Sykes S."/>
            <person name="Wortman J."/>
            <person name="Nusbaum C."/>
            <person name="Birren B."/>
        </authorList>
    </citation>
    <scope>NUCLEOTIDE SEQUENCE [LARGE SCALE GENOMIC DNA]</scope>
    <source>
        <strain evidence="4">ACS-171-V-Col2</strain>
    </source>
</reference>
<gene>
    <name evidence="3" type="ORF">HMPREF9233_00695</name>
</gene>
<dbReference type="InterPro" id="IPR011009">
    <property type="entry name" value="Kinase-like_dom_sf"/>
</dbReference>
<keyword evidence="4" id="KW-1185">Reference proteome</keyword>
<evidence type="ECO:0000313" key="3">
    <source>
        <dbReference type="EMBL" id="EKU95908.1"/>
    </source>
</evidence>
<feature type="compositionally biased region" description="Basic and acidic residues" evidence="1">
    <location>
        <begin position="359"/>
        <end position="372"/>
    </location>
</feature>
<dbReference type="InterPro" id="IPR002575">
    <property type="entry name" value="Aminoglycoside_PTrfase"/>
</dbReference>
<dbReference type="SUPFAM" id="SSF56112">
    <property type="entry name" value="Protein kinase-like (PK-like)"/>
    <property type="match status" value="1"/>
</dbReference>
<dbReference type="RefSeq" id="WP_007000901.1">
    <property type="nucleotide sequence ID" value="NZ_JH992955.1"/>
</dbReference>
<dbReference type="STRING" id="202789.GCA_001457435_01436"/>